<evidence type="ECO:0000313" key="4">
    <source>
        <dbReference type="Proteomes" id="UP000007947"/>
    </source>
</evidence>
<protein>
    <submittedName>
        <fullName evidence="3">Uncharacterized protein</fullName>
    </submittedName>
</protein>
<keyword evidence="2" id="KW-0472">Membrane</keyword>
<sequence length="235" mass="24511">MSTQVTTEPRPEGVAVPKAIGLVVAAIVAALALVSLAVTLTADRLPTGPALDPPPPPAPTLGYSASTRKATVGPVSVTMPNDPYLCPRSPRPLGSLLTDAVVCDAAVHSNFRGTDNWSATAGFGLLSAELAKPTAAATAQAAFEDIRVRFFADQKTTLTDQAADTVRLGGHEVAVVSGEVHYRVAGLPSRYDRVLVIALPLDDGAYSLYFSSRPNDTPKSTLEVLDASISTLGYR</sequence>
<dbReference type="EMBL" id="AP012204">
    <property type="protein sequence ID" value="BAK38136.1"/>
    <property type="molecule type" value="Genomic_DNA"/>
</dbReference>
<feature type="region of interest" description="Disordered" evidence="1">
    <location>
        <begin position="45"/>
        <end position="65"/>
    </location>
</feature>
<dbReference type="RefSeq" id="WP_013865950.1">
    <property type="nucleotide sequence ID" value="NC_015635.1"/>
</dbReference>
<evidence type="ECO:0000256" key="2">
    <source>
        <dbReference type="SAM" id="Phobius"/>
    </source>
</evidence>
<name>F5XHC8_MICPN</name>
<evidence type="ECO:0000313" key="3">
    <source>
        <dbReference type="EMBL" id="BAK38136.1"/>
    </source>
</evidence>
<keyword evidence="2" id="KW-1133">Transmembrane helix</keyword>
<dbReference type="KEGG" id="mph:MLP_51220"/>
<dbReference type="AlphaFoldDB" id="F5XHC8"/>
<gene>
    <name evidence="3" type="ordered locus">MLP_51220</name>
</gene>
<organism evidence="3 4">
    <name type="scientific">Microlunatus phosphovorus (strain ATCC 700054 / DSM 10555 / JCM 9379 / NBRC 101784 / NCIMB 13414 / VKM Ac-1990 / NM-1)</name>
    <dbReference type="NCBI Taxonomy" id="1032480"/>
    <lineage>
        <taxon>Bacteria</taxon>
        <taxon>Bacillati</taxon>
        <taxon>Actinomycetota</taxon>
        <taxon>Actinomycetes</taxon>
        <taxon>Propionibacteriales</taxon>
        <taxon>Propionibacteriaceae</taxon>
        <taxon>Microlunatus</taxon>
    </lineage>
</organism>
<dbReference type="STRING" id="1032480.MLP_51220"/>
<accession>F5XHC8</accession>
<keyword evidence="2" id="KW-0812">Transmembrane</keyword>
<feature type="transmembrane region" description="Helical" evidence="2">
    <location>
        <begin position="20"/>
        <end position="42"/>
    </location>
</feature>
<dbReference type="OrthoDB" id="5244233at2"/>
<evidence type="ECO:0000256" key="1">
    <source>
        <dbReference type="SAM" id="MobiDB-lite"/>
    </source>
</evidence>
<reference evidence="3 4" key="1">
    <citation type="submission" date="2011-05" db="EMBL/GenBank/DDBJ databases">
        <title>Whole genome sequence of Microlunatus phosphovorus NM-1.</title>
        <authorList>
            <person name="Hosoyama A."/>
            <person name="Sasaki K."/>
            <person name="Harada T."/>
            <person name="Igarashi R."/>
            <person name="Kawakoshi A."/>
            <person name="Sasagawa M."/>
            <person name="Fukada J."/>
            <person name="Nakamura S."/>
            <person name="Katano Y."/>
            <person name="Hanada S."/>
            <person name="Kamagata Y."/>
            <person name="Nakamura N."/>
            <person name="Yamazaki S."/>
            <person name="Fujita N."/>
        </authorList>
    </citation>
    <scope>NUCLEOTIDE SEQUENCE [LARGE SCALE GENOMIC DNA]</scope>
    <source>
        <strain evidence="4">ATCC 700054 / DSM 10555 / JCM 9379 / NBRC 101784 / NCIMB 13414 / VKM Ac-1990 / NM-1</strain>
    </source>
</reference>
<dbReference type="HOGENOM" id="CLU_1179141_0_0_11"/>
<proteinExistence type="predicted"/>
<dbReference type="Proteomes" id="UP000007947">
    <property type="component" value="Chromosome"/>
</dbReference>
<keyword evidence="4" id="KW-1185">Reference proteome</keyword>